<dbReference type="InterPro" id="IPR029470">
    <property type="entry name" value="PDDEXK_4"/>
</dbReference>
<reference evidence="1 2" key="1">
    <citation type="journal article" date="1992" name="Lakartidningen">
        <title>[Penicillin V and not amoxicillin is the first choice preparation in acute otitis].</title>
        <authorList>
            <person name="Kamme C."/>
            <person name="Lundgren K."/>
            <person name="Prellner K."/>
        </authorList>
    </citation>
    <scope>NUCLEOTIDE SEQUENCE [LARGE SCALE GENOMIC DNA]</scope>
    <source>
        <strain evidence="1 2">PC4580III</strain>
    </source>
</reference>
<evidence type="ECO:0008006" key="3">
    <source>
        <dbReference type="Google" id="ProtNLM"/>
    </source>
</evidence>
<organism evidence="1 2">
    <name type="scientific">Brachyspira aalborgi</name>
    <dbReference type="NCBI Taxonomy" id="29522"/>
    <lineage>
        <taxon>Bacteria</taxon>
        <taxon>Pseudomonadati</taxon>
        <taxon>Spirochaetota</taxon>
        <taxon>Spirochaetia</taxon>
        <taxon>Brachyspirales</taxon>
        <taxon>Brachyspiraceae</taxon>
        <taxon>Brachyspira</taxon>
    </lineage>
</organism>
<gene>
    <name evidence="1" type="ORF">EPJ78_08820</name>
</gene>
<dbReference type="Pfam" id="PF14281">
    <property type="entry name" value="PDDEXK_4"/>
    <property type="match status" value="1"/>
</dbReference>
<evidence type="ECO:0000313" key="2">
    <source>
        <dbReference type="Proteomes" id="UP000322814"/>
    </source>
</evidence>
<dbReference type="EMBL" id="SAYB01000006">
    <property type="protein sequence ID" value="TXJ36081.1"/>
    <property type="molecule type" value="Genomic_DNA"/>
</dbReference>
<protein>
    <recommendedName>
        <fullName evidence="3">PD-(D/E)XK nuclease family protein</fullName>
    </recommendedName>
</protein>
<proteinExistence type="predicted"/>
<evidence type="ECO:0000313" key="1">
    <source>
        <dbReference type="EMBL" id="TXJ36081.1"/>
    </source>
</evidence>
<dbReference type="AlphaFoldDB" id="A0A5C8EGH6"/>
<dbReference type="Proteomes" id="UP000322814">
    <property type="component" value="Unassembled WGS sequence"/>
</dbReference>
<accession>A0A5C8EGH6</accession>
<name>A0A5C8EGH6_9SPIR</name>
<comment type="caution">
    <text evidence="1">The sequence shown here is derived from an EMBL/GenBank/DDBJ whole genome shotgun (WGS) entry which is preliminary data.</text>
</comment>
<sequence>MRKPIILELILYLRKLIYMIVDILELNLLKNLIENRQEIYERLAPRVNIVDILGYKDLEVSNSKLLYYIFSAYFKYYDKEINFAKDFSLYIVGNEYKDKIKNAKFENVYREFQTKEGRRIDILIVFDKFEIIIENKINASDQENQLLDYYNDRYNGEKDIFLVYLTRGGYEASEYSIEKETREKLKDKIYYLSHGDIAKWIENDILNKYDFLKFDKKYQSIYSALIQIRDNERIITNPNEENNMEKEEIKNFFEKHNYFKTLLNNNEPIKDSFNKLNKFYELLENAQKVILDKKVALVSDDINYSLKVSDFIKNIQTNKGGDYMKGAVFSDKEIIENMFYNGNHSSQNIFIPIIENWGLSIVLDQIIDFHLCISVYSINNNIINKLREEPLKNEIGNILNKGIDKYEEDADKYYIYSRFVDIEKDKPEEIGQKIIDLYNLLKEKITQ</sequence>